<dbReference type="CDD" id="cd00096">
    <property type="entry name" value="Ig"/>
    <property type="match status" value="1"/>
</dbReference>
<dbReference type="SUPFAM" id="SSF48726">
    <property type="entry name" value="Immunoglobulin"/>
    <property type="match status" value="1"/>
</dbReference>
<accession>A0ABR1EGM5</accession>
<gene>
    <name evidence="1" type="primary">Necator_chrX.g22893</name>
    <name evidence="1" type="ORF">RB195_022730</name>
</gene>
<reference evidence="1 2" key="1">
    <citation type="submission" date="2023-08" db="EMBL/GenBank/DDBJ databases">
        <title>A Necator americanus chromosomal reference genome.</title>
        <authorList>
            <person name="Ilik V."/>
            <person name="Petrzelkova K.J."/>
            <person name="Pardy F."/>
            <person name="Fuh T."/>
            <person name="Niatou-Singa F.S."/>
            <person name="Gouil Q."/>
            <person name="Baker L."/>
            <person name="Ritchie M.E."/>
            <person name="Jex A.R."/>
            <person name="Gazzola D."/>
            <person name="Li H."/>
            <person name="Toshio Fujiwara R."/>
            <person name="Zhan B."/>
            <person name="Aroian R.V."/>
            <person name="Pafco B."/>
            <person name="Schwarz E.M."/>
        </authorList>
    </citation>
    <scope>NUCLEOTIDE SEQUENCE [LARGE SCALE GENOMIC DNA]</scope>
    <source>
        <strain evidence="1 2">Aroian</strain>
        <tissue evidence="1">Whole animal</tissue>
    </source>
</reference>
<evidence type="ECO:0000313" key="2">
    <source>
        <dbReference type="Proteomes" id="UP001303046"/>
    </source>
</evidence>
<dbReference type="Gene3D" id="2.60.40.10">
    <property type="entry name" value="Immunoglobulins"/>
    <property type="match status" value="1"/>
</dbReference>
<protein>
    <recommendedName>
        <fullName evidence="3">Ig-like domain-containing protein</fullName>
    </recommendedName>
</protein>
<name>A0ABR1EGM5_NECAM</name>
<evidence type="ECO:0008006" key="3">
    <source>
        <dbReference type="Google" id="ProtNLM"/>
    </source>
</evidence>
<dbReference type="EMBL" id="JAVFWL010000006">
    <property type="protein sequence ID" value="KAK6761758.1"/>
    <property type="molecule type" value="Genomic_DNA"/>
</dbReference>
<sequence length="133" mass="15062">MSECCVEFSLGDSAGGRPPLCVAVRRPESPPSHYEAVNRCGGALYYVPDLSIDSNYLSTTSGMQISVVQPHHAGEYYCVVRNEYTKQTRRSPRYVKLRAPKKATVVSVEEKKWSWFVGPRNCKTKQKWNKSLM</sequence>
<keyword evidence="2" id="KW-1185">Reference proteome</keyword>
<proteinExistence type="predicted"/>
<organism evidence="1 2">
    <name type="scientific">Necator americanus</name>
    <name type="common">Human hookworm</name>
    <dbReference type="NCBI Taxonomy" id="51031"/>
    <lineage>
        <taxon>Eukaryota</taxon>
        <taxon>Metazoa</taxon>
        <taxon>Ecdysozoa</taxon>
        <taxon>Nematoda</taxon>
        <taxon>Chromadorea</taxon>
        <taxon>Rhabditida</taxon>
        <taxon>Rhabditina</taxon>
        <taxon>Rhabditomorpha</taxon>
        <taxon>Strongyloidea</taxon>
        <taxon>Ancylostomatidae</taxon>
        <taxon>Bunostominae</taxon>
        <taxon>Necator</taxon>
    </lineage>
</organism>
<dbReference type="Proteomes" id="UP001303046">
    <property type="component" value="Unassembled WGS sequence"/>
</dbReference>
<dbReference type="InterPro" id="IPR013783">
    <property type="entry name" value="Ig-like_fold"/>
</dbReference>
<evidence type="ECO:0000313" key="1">
    <source>
        <dbReference type="EMBL" id="KAK6761758.1"/>
    </source>
</evidence>
<dbReference type="InterPro" id="IPR036179">
    <property type="entry name" value="Ig-like_dom_sf"/>
</dbReference>
<comment type="caution">
    <text evidence="1">The sequence shown here is derived from an EMBL/GenBank/DDBJ whole genome shotgun (WGS) entry which is preliminary data.</text>
</comment>